<keyword evidence="1" id="KW-1133">Transmembrane helix</keyword>
<dbReference type="Proteomes" id="UP001152888">
    <property type="component" value="Unassembled WGS sequence"/>
</dbReference>
<proteinExistence type="predicted"/>
<keyword evidence="1" id="KW-0812">Transmembrane</keyword>
<protein>
    <submittedName>
        <fullName evidence="2">Uncharacterized protein</fullName>
    </submittedName>
</protein>
<reference evidence="2" key="1">
    <citation type="submission" date="2022-03" db="EMBL/GenBank/DDBJ databases">
        <authorList>
            <person name="Sayadi A."/>
        </authorList>
    </citation>
    <scope>NUCLEOTIDE SEQUENCE</scope>
</reference>
<evidence type="ECO:0000313" key="3">
    <source>
        <dbReference type="Proteomes" id="UP001152888"/>
    </source>
</evidence>
<comment type="caution">
    <text evidence="2">The sequence shown here is derived from an EMBL/GenBank/DDBJ whole genome shotgun (WGS) entry which is preliminary data.</text>
</comment>
<name>A0A9P0LTE9_ACAOB</name>
<dbReference type="AlphaFoldDB" id="A0A9P0LTE9"/>
<sequence length="55" mass="5901">MSQWNSGPYPPVLQGAIPRLFPVTGWIVHTCLVALAINSCPPRSSLGPVSEDDQP</sequence>
<evidence type="ECO:0000256" key="1">
    <source>
        <dbReference type="SAM" id="Phobius"/>
    </source>
</evidence>
<accession>A0A9P0LTE9</accession>
<evidence type="ECO:0000313" key="2">
    <source>
        <dbReference type="EMBL" id="CAH1998597.1"/>
    </source>
</evidence>
<gene>
    <name evidence="2" type="ORF">ACAOBT_LOCUS24480</name>
</gene>
<keyword evidence="1" id="KW-0472">Membrane</keyword>
<dbReference type="OrthoDB" id="7933078at2759"/>
<keyword evidence="3" id="KW-1185">Reference proteome</keyword>
<dbReference type="EMBL" id="CAKOFQ010007335">
    <property type="protein sequence ID" value="CAH1998597.1"/>
    <property type="molecule type" value="Genomic_DNA"/>
</dbReference>
<organism evidence="2 3">
    <name type="scientific">Acanthoscelides obtectus</name>
    <name type="common">Bean weevil</name>
    <name type="synonym">Bruchus obtectus</name>
    <dbReference type="NCBI Taxonomy" id="200917"/>
    <lineage>
        <taxon>Eukaryota</taxon>
        <taxon>Metazoa</taxon>
        <taxon>Ecdysozoa</taxon>
        <taxon>Arthropoda</taxon>
        <taxon>Hexapoda</taxon>
        <taxon>Insecta</taxon>
        <taxon>Pterygota</taxon>
        <taxon>Neoptera</taxon>
        <taxon>Endopterygota</taxon>
        <taxon>Coleoptera</taxon>
        <taxon>Polyphaga</taxon>
        <taxon>Cucujiformia</taxon>
        <taxon>Chrysomeloidea</taxon>
        <taxon>Chrysomelidae</taxon>
        <taxon>Bruchinae</taxon>
        <taxon>Bruchini</taxon>
        <taxon>Acanthoscelides</taxon>
    </lineage>
</organism>
<feature type="transmembrane region" description="Helical" evidence="1">
    <location>
        <begin position="20"/>
        <end position="37"/>
    </location>
</feature>